<dbReference type="KEGG" id="clec:106664228"/>
<dbReference type="OrthoDB" id="409374at2759"/>
<feature type="chain" id="PRO_5035201441" evidence="2">
    <location>
        <begin position="20"/>
        <end position="361"/>
    </location>
</feature>
<dbReference type="AlphaFoldDB" id="A0A8I6TD10"/>
<proteinExistence type="predicted"/>
<keyword evidence="1" id="KW-1133">Transmembrane helix</keyword>
<dbReference type="Proteomes" id="UP000494040">
    <property type="component" value="Unassembled WGS sequence"/>
</dbReference>
<protein>
    <submittedName>
        <fullName evidence="3">Uncharacterized protein</fullName>
    </submittedName>
</protein>
<dbReference type="EnsemblMetazoa" id="XM_014389728.2">
    <property type="protein sequence ID" value="XP_014245214.1"/>
    <property type="gene ID" value="LOC106664228"/>
</dbReference>
<sequence length="361" mass="40422">MYKMKHLVLLCVFITVSLGVKEDDGISLSARGAGSLEQVTKPFIQYHNVSVTSVRKNEKNVCGRCCRAYRTEEEIPSECKEKCRSDVGICIRLCDDGCNDGECDTPDDCQCPDGFILQGESCRPAYHKRCVNSYCAVPGACECFPDPVKAFKSLCVTTCEKNTTEDCCHGLGNKTESLVRRGKKKFYLPDGVKAVTVPTDCKALVRMNKRTENFSGAFFECRTGLEGESAYSFCQLASGKYTSNHYPTISTNNTHINKILHVNVSFTFVYPIGENSTGICELCFCNDYLTIGKVRIIRLCPCVQPQPTSIIILESLTLYILLLILLVLLLLIIILITYKMVYKKDKIESYKPFSKWDDAAY</sequence>
<reference evidence="3" key="1">
    <citation type="submission" date="2022-01" db="UniProtKB">
        <authorList>
            <consortium name="EnsemblMetazoa"/>
        </authorList>
    </citation>
    <scope>IDENTIFICATION</scope>
</reference>
<feature type="transmembrane region" description="Helical" evidence="1">
    <location>
        <begin position="316"/>
        <end position="338"/>
    </location>
</feature>
<accession>A0A8I6TD10</accession>
<feature type="signal peptide" evidence="2">
    <location>
        <begin position="1"/>
        <end position="19"/>
    </location>
</feature>
<keyword evidence="2" id="KW-0732">Signal</keyword>
<evidence type="ECO:0000313" key="3">
    <source>
        <dbReference type="EnsemblMetazoa" id="XP_014245214.1"/>
    </source>
</evidence>
<dbReference type="RefSeq" id="XP_014245214.1">
    <property type="nucleotide sequence ID" value="XM_014389728.2"/>
</dbReference>
<name>A0A8I6TD10_CIMLE</name>
<keyword evidence="1" id="KW-0472">Membrane</keyword>
<keyword evidence="1" id="KW-0812">Transmembrane</keyword>
<evidence type="ECO:0000313" key="4">
    <source>
        <dbReference type="Proteomes" id="UP000494040"/>
    </source>
</evidence>
<dbReference type="GeneID" id="106664228"/>
<organism evidence="3 4">
    <name type="scientific">Cimex lectularius</name>
    <name type="common">Bed bug</name>
    <name type="synonym">Acanthia lectularia</name>
    <dbReference type="NCBI Taxonomy" id="79782"/>
    <lineage>
        <taxon>Eukaryota</taxon>
        <taxon>Metazoa</taxon>
        <taxon>Ecdysozoa</taxon>
        <taxon>Arthropoda</taxon>
        <taxon>Hexapoda</taxon>
        <taxon>Insecta</taxon>
        <taxon>Pterygota</taxon>
        <taxon>Neoptera</taxon>
        <taxon>Paraneoptera</taxon>
        <taxon>Hemiptera</taxon>
        <taxon>Heteroptera</taxon>
        <taxon>Panheteroptera</taxon>
        <taxon>Cimicomorpha</taxon>
        <taxon>Cimicidae</taxon>
        <taxon>Cimex</taxon>
    </lineage>
</organism>
<evidence type="ECO:0000256" key="1">
    <source>
        <dbReference type="SAM" id="Phobius"/>
    </source>
</evidence>
<evidence type="ECO:0000256" key="2">
    <source>
        <dbReference type="SAM" id="SignalP"/>
    </source>
</evidence>
<keyword evidence="4" id="KW-1185">Reference proteome</keyword>